<dbReference type="AlphaFoldDB" id="A0A0A9X629"/>
<comment type="catalytic activity">
    <reaction evidence="11">
        <text>Fe(II)-heme o + 2 A + H2O = Fe(II)-heme a + 2 AH2</text>
        <dbReference type="Rhea" id="RHEA:63388"/>
        <dbReference type="ChEBI" id="CHEBI:13193"/>
        <dbReference type="ChEBI" id="CHEBI:15377"/>
        <dbReference type="ChEBI" id="CHEBI:17499"/>
        <dbReference type="ChEBI" id="CHEBI:60530"/>
        <dbReference type="ChEBI" id="CHEBI:61715"/>
        <dbReference type="EC" id="1.17.99.9"/>
    </reaction>
    <physiologicalReaction direction="left-to-right" evidence="11">
        <dbReference type="Rhea" id="RHEA:63389"/>
    </physiologicalReaction>
</comment>
<proteinExistence type="predicted"/>
<evidence type="ECO:0000256" key="3">
    <source>
        <dbReference type="ARBA" id="ARBA00022692"/>
    </source>
</evidence>
<dbReference type="InterPro" id="IPR023754">
    <property type="entry name" value="HemeA_Synthase_type2"/>
</dbReference>
<dbReference type="EMBL" id="GBHO01027447">
    <property type="protein sequence ID" value="JAG16157.1"/>
    <property type="molecule type" value="Transcribed_RNA"/>
</dbReference>
<dbReference type="PANTHER" id="PTHR23289">
    <property type="entry name" value="CYTOCHROME C OXIDASE ASSEMBLY PROTEIN COX15"/>
    <property type="match status" value="1"/>
</dbReference>
<dbReference type="GO" id="GO:0120547">
    <property type="term" value="F:heme A synthase activity"/>
    <property type="evidence" value="ECO:0007669"/>
    <property type="project" value="UniProtKB-EC"/>
</dbReference>
<evidence type="ECO:0000256" key="2">
    <source>
        <dbReference type="ARBA" id="ARBA00004141"/>
    </source>
</evidence>
<evidence type="ECO:0000256" key="8">
    <source>
        <dbReference type="ARBA" id="ARBA00023133"/>
    </source>
</evidence>
<evidence type="ECO:0000256" key="11">
    <source>
        <dbReference type="ARBA" id="ARBA00048044"/>
    </source>
</evidence>
<evidence type="ECO:0000256" key="12">
    <source>
        <dbReference type="SAM" id="Phobius"/>
    </source>
</evidence>
<gene>
    <name evidence="13" type="primary">ctaA_0</name>
    <name evidence="13" type="ORF">CM83_7603</name>
</gene>
<dbReference type="GO" id="GO:0006784">
    <property type="term" value="P:heme A biosynthetic process"/>
    <property type="evidence" value="ECO:0007669"/>
    <property type="project" value="InterPro"/>
</dbReference>
<evidence type="ECO:0000256" key="7">
    <source>
        <dbReference type="ARBA" id="ARBA00023004"/>
    </source>
</evidence>
<organism evidence="13">
    <name type="scientific">Lygus hesperus</name>
    <name type="common">Western plant bug</name>
    <dbReference type="NCBI Taxonomy" id="30085"/>
    <lineage>
        <taxon>Eukaryota</taxon>
        <taxon>Metazoa</taxon>
        <taxon>Ecdysozoa</taxon>
        <taxon>Arthropoda</taxon>
        <taxon>Hexapoda</taxon>
        <taxon>Insecta</taxon>
        <taxon>Pterygota</taxon>
        <taxon>Neoptera</taxon>
        <taxon>Paraneoptera</taxon>
        <taxon>Hemiptera</taxon>
        <taxon>Heteroptera</taxon>
        <taxon>Panheteroptera</taxon>
        <taxon>Cimicomorpha</taxon>
        <taxon>Miridae</taxon>
        <taxon>Mirini</taxon>
        <taxon>Lygus</taxon>
    </lineage>
</organism>
<keyword evidence="8" id="KW-0350">Heme biosynthesis</keyword>
<dbReference type="GO" id="GO:0005743">
    <property type="term" value="C:mitochondrial inner membrane"/>
    <property type="evidence" value="ECO:0007669"/>
    <property type="project" value="TreeGrafter"/>
</dbReference>
<evidence type="ECO:0000256" key="9">
    <source>
        <dbReference type="ARBA" id="ARBA00023136"/>
    </source>
</evidence>
<keyword evidence="4" id="KW-0479">Metal-binding</keyword>
<reference evidence="13" key="1">
    <citation type="journal article" date="2014" name="PLoS ONE">
        <title>Transcriptome-Based Identification of ABC Transporters in the Western Tarnished Plant Bug Lygus hesperus.</title>
        <authorList>
            <person name="Hull J.J."/>
            <person name="Chaney K."/>
            <person name="Geib S.M."/>
            <person name="Fabrick J.A."/>
            <person name="Brent C.S."/>
            <person name="Walsh D."/>
            <person name="Lavine L.C."/>
        </authorList>
    </citation>
    <scope>NUCLEOTIDE SEQUENCE</scope>
</reference>
<keyword evidence="3 12" id="KW-0812">Transmembrane</keyword>
<accession>A0A0A9X629</accession>
<evidence type="ECO:0000256" key="4">
    <source>
        <dbReference type="ARBA" id="ARBA00022723"/>
    </source>
</evidence>
<keyword evidence="5 12" id="KW-1133">Transmembrane helix</keyword>
<evidence type="ECO:0000256" key="5">
    <source>
        <dbReference type="ARBA" id="ARBA00022989"/>
    </source>
</evidence>
<comment type="pathway">
    <text evidence="10">Porphyrin-containing compound metabolism; heme A biosynthesis; heme A from heme O: step 1/1.</text>
</comment>
<dbReference type="Pfam" id="PF02628">
    <property type="entry name" value="COX15-CtaA"/>
    <property type="match status" value="1"/>
</dbReference>
<comment type="subcellular location">
    <subcellularLocation>
        <location evidence="2">Membrane</location>
        <topology evidence="2">Multi-pass membrane protein</topology>
    </subcellularLocation>
</comment>
<keyword evidence="9 12" id="KW-0472">Membrane</keyword>
<dbReference type="GO" id="GO:0016653">
    <property type="term" value="F:oxidoreductase activity, acting on NAD(P)H, heme protein as acceptor"/>
    <property type="evidence" value="ECO:0007669"/>
    <property type="project" value="TreeGrafter"/>
</dbReference>
<sequence>MAAIMGSAHCVVPRCTSSLSLKSTTRSPLFLSQVLLHRSPYTFLVSRLYTTTSERSAYAVQRRTQSISHQASWPTSPLQECTMTQKAFRESNTNNKVSDALMGDTSMGGQTETKQRFVPSLPNQSVARWLYLCAAVVGGVVCFGGITRLTESGLSIVE</sequence>
<evidence type="ECO:0000256" key="6">
    <source>
        <dbReference type="ARBA" id="ARBA00023002"/>
    </source>
</evidence>
<evidence type="ECO:0000313" key="13">
    <source>
        <dbReference type="EMBL" id="JAG16157.1"/>
    </source>
</evidence>
<reference evidence="13" key="2">
    <citation type="submission" date="2014-07" db="EMBL/GenBank/DDBJ databases">
        <authorList>
            <person name="Hull J."/>
        </authorList>
    </citation>
    <scope>NUCLEOTIDE SEQUENCE</scope>
</reference>
<keyword evidence="7" id="KW-0408">Iron</keyword>
<comment type="cofactor">
    <cofactor evidence="1">
        <name>heme b</name>
        <dbReference type="ChEBI" id="CHEBI:60344"/>
    </cofactor>
</comment>
<dbReference type="GO" id="GO:0046872">
    <property type="term" value="F:metal ion binding"/>
    <property type="evidence" value="ECO:0007669"/>
    <property type="project" value="UniProtKB-KW"/>
</dbReference>
<dbReference type="InterPro" id="IPR003780">
    <property type="entry name" value="COX15/CtaA_fam"/>
</dbReference>
<evidence type="ECO:0000256" key="10">
    <source>
        <dbReference type="ARBA" id="ARBA00044501"/>
    </source>
</evidence>
<name>A0A0A9X629_LYGHE</name>
<dbReference type="PANTHER" id="PTHR23289:SF2">
    <property type="entry name" value="CYTOCHROME C OXIDASE ASSEMBLY PROTEIN COX15 HOMOLOG"/>
    <property type="match status" value="1"/>
</dbReference>
<evidence type="ECO:0000256" key="1">
    <source>
        <dbReference type="ARBA" id="ARBA00001970"/>
    </source>
</evidence>
<protein>
    <submittedName>
        <fullName evidence="13">Heme A synthase</fullName>
    </submittedName>
</protein>
<keyword evidence="6" id="KW-0560">Oxidoreductase</keyword>
<feature type="transmembrane region" description="Helical" evidence="12">
    <location>
        <begin position="129"/>
        <end position="146"/>
    </location>
</feature>